<dbReference type="GO" id="GO:0030288">
    <property type="term" value="C:outer membrane-bounded periplasmic space"/>
    <property type="evidence" value="ECO:0007669"/>
    <property type="project" value="InterPro"/>
</dbReference>
<dbReference type="InterPro" id="IPR004799">
    <property type="entry name" value="Periplasmic_diS_OxRdtase_DsbE"/>
</dbReference>
<dbReference type="STRING" id="582402.Hbal_0097"/>
<dbReference type="InterPro" id="IPR013766">
    <property type="entry name" value="Thioredoxin_domain"/>
</dbReference>
<dbReference type="EMBL" id="CP001678">
    <property type="protein sequence ID" value="ACT57799.1"/>
    <property type="molecule type" value="Genomic_DNA"/>
</dbReference>
<comment type="similarity">
    <text evidence="2">Belongs to the thioredoxin family. DsbE subfamily.</text>
</comment>
<dbReference type="OrthoDB" id="9799347at2"/>
<dbReference type="HOGENOM" id="CLU_042529_19_1_5"/>
<comment type="subcellular location">
    <subcellularLocation>
        <location evidence="1">Cell envelope</location>
    </subcellularLocation>
</comment>
<reference evidence="8" key="1">
    <citation type="journal article" date="2011" name="J. Bacteriol.">
        <title>Genome sequences of eight morphologically diverse alphaproteobacteria.</title>
        <authorList>
            <consortium name="US DOE Joint Genome Institute"/>
            <person name="Brown P.J."/>
            <person name="Kysela D.T."/>
            <person name="Buechlein A."/>
            <person name="Hemmerich C."/>
            <person name="Brun Y.V."/>
        </authorList>
    </citation>
    <scope>NUCLEOTIDE SEQUENCE [LARGE SCALE GENOMIC DNA]</scope>
    <source>
        <strain evidence="8">ATCC 49814 / DSM 5838 / IFAM 1418</strain>
    </source>
</reference>
<proteinExistence type="inferred from homology"/>
<dbReference type="PANTHER" id="PTHR42852:SF6">
    <property type="entry name" value="THIOL:DISULFIDE INTERCHANGE PROTEIN DSBE"/>
    <property type="match status" value="1"/>
</dbReference>
<sequence length="176" mass="19291">MKRAIYILPIVLLLVLAVLSVVKLGQVGEPKSDLFKGKNRPAPEIVLTTLDQSEFRLADELGKPVIVNLWATWCLPCKLEHPYLMEMSKQVSIVGIAYKDDSDAIQTMLKVDGNPFSVVALDGDGMAGLDLGVNAVPETFLIDGDGMIVRQHRGPLSREEADAFIAQYQTLREAGQ</sequence>
<dbReference type="Proteomes" id="UP000002745">
    <property type="component" value="Chromosome"/>
</dbReference>
<dbReference type="InterPro" id="IPR050553">
    <property type="entry name" value="Thioredoxin_ResA/DsbE_sf"/>
</dbReference>
<dbReference type="GO" id="GO:0017004">
    <property type="term" value="P:cytochrome complex assembly"/>
    <property type="evidence" value="ECO:0007669"/>
    <property type="project" value="UniProtKB-KW"/>
</dbReference>
<name>C6XKX0_HIRBI</name>
<dbReference type="InterPro" id="IPR017937">
    <property type="entry name" value="Thioredoxin_CS"/>
</dbReference>
<dbReference type="InterPro" id="IPR013740">
    <property type="entry name" value="Redoxin"/>
</dbReference>
<dbReference type="NCBIfam" id="TIGR00385">
    <property type="entry name" value="dsbE"/>
    <property type="match status" value="1"/>
</dbReference>
<dbReference type="Pfam" id="PF08534">
    <property type="entry name" value="Redoxin"/>
    <property type="match status" value="1"/>
</dbReference>
<dbReference type="PROSITE" id="PS51352">
    <property type="entry name" value="THIOREDOXIN_2"/>
    <property type="match status" value="1"/>
</dbReference>
<keyword evidence="3" id="KW-0201">Cytochrome c-type biogenesis</keyword>
<gene>
    <name evidence="7" type="ordered locus">Hbal_0097</name>
</gene>
<evidence type="ECO:0000256" key="4">
    <source>
        <dbReference type="ARBA" id="ARBA00023157"/>
    </source>
</evidence>
<evidence type="ECO:0000313" key="8">
    <source>
        <dbReference type="Proteomes" id="UP000002745"/>
    </source>
</evidence>
<dbReference type="KEGG" id="hba:Hbal_0097"/>
<feature type="domain" description="Thioredoxin" evidence="6">
    <location>
        <begin position="36"/>
        <end position="170"/>
    </location>
</feature>
<evidence type="ECO:0000256" key="2">
    <source>
        <dbReference type="ARBA" id="ARBA00007758"/>
    </source>
</evidence>
<evidence type="ECO:0000256" key="1">
    <source>
        <dbReference type="ARBA" id="ARBA00004196"/>
    </source>
</evidence>
<dbReference type="RefSeq" id="WP_012777957.1">
    <property type="nucleotide sequence ID" value="NC_012982.1"/>
</dbReference>
<dbReference type="InterPro" id="IPR036249">
    <property type="entry name" value="Thioredoxin-like_sf"/>
</dbReference>
<evidence type="ECO:0000259" key="6">
    <source>
        <dbReference type="PROSITE" id="PS51352"/>
    </source>
</evidence>
<dbReference type="GO" id="GO:0015036">
    <property type="term" value="F:disulfide oxidoreductase activity"/>
    <property type="evidence" value="ECO:0007669"/>
    <property type="project" value="InterPro"/>
</dbReference>
<evidence type="ECO:0000256" key="5">
    <source>
        <dbReference type="ARBA" id="ARBA00023284"/>
    </source>
</evidence>
<keyword evidence="4" id="KW-1015">Disulfide bond</keyword>
<evidence type="ECO:0000256" key="3">
    <source>
        <dbReference type="ARBA" id="ARBA00022748"/>
    </source>
</evidence>
<organism evidence="7 8">
    <name type="scientific">Hirschia baltica (strain ATCC 49814 / DSM 5838 / IFAM 1418)</name>
    <dbReference type="NCBI Taxonomy" id="582402"/>
    <lineage>
        <taxon>Bacteria</taxon>
        <taxon>Pseudomonadati</taxon>
        <taxon>Pseudomonadota</taxon>
        <taxon>Alphaproteobacteria</taxon>
        <taxon>Hyphomonadales</taxon>
        <taxon>Hyphomonadaceae</taxon>
        <taxon>Hirschia</taxon>
    </lineage>
</organism>
<protein>
    <submittedName>
        <fullName evidence="7">Periplasmic protein thiol/disulphide oxidoreductase DsbE</fullName>
    </submittedName>
</protein>
<dbReference type="Gene3D" id="3.40.30.10">
    <property type="entry name" value="Glutaredoxin"/>
    <property type="match status" value="1"/>
</dbReference>
<dbReference type="PANTHER" id="PTHR42852">
    <property type="entry name" value="THIOL:DISULFIDE INTERCHANGE PROTEIN DSBE"/>
    <property type="match status" value="1"/>
</dbReference>
<evidence type="ECO:0000313" key="7">
    <source>
        <dbReference type="EMBL" id="ACT57799.1"/>
    </source>
</evidence>
<accession>C6XKX0</accession>
<keyword evidence="5" id="KW-0676">Redox-active center</keyword>
<dbReference type="eggNOG" id="COG0526">
    <property type="taxonomic scope" value="Bacteria"/>
</dbReference>
<dbReference type="AlphaFoldDB" id="C6XKX0"/>
<keyword evidence="8" id="KW-1185">Reference proteome</keyword>
<dbReference type="PROSITE" id="PS00194">
    <property type="entry name" value="THIOREDOXIN_1"/>
    <property type="match status" value="1"/>
</dbReference>
<dbReference type="SUPFAM" id="SSF52833">
    <property type="entry name" value="Thioredoxin-like"/>
    <property type="match status" value="1"/>
</dbReference>